<sequence>MKYYLLLMEQIPKICLNMIIKNESKIITRMLDTVIDFIDHYVICDTGSTDNTIEVLENYFKDKNIQGKIVCKPFEDFGKTRSYALQQCENEPDSDYILLLDADMKLEFSSDFNNDNFKRNLTHDLYFILQGTDNFQWNNARIAKNNIGFCYKCPTHEYIDKDNDYSKENLRKEQIFIRDIGDGGCKDDKFERDIRLLEKGLIDDPDNCRYLFYLGNSFKDCGKPEKAIEYYKRRIQAGGWYQEIAMSYYYIGICYRDLNQIGEAINAWLEGFDNLPKRIEGLYEVISHYRNEGKNKIANYFYELACKHRNEVNPQEELFFKKEIYDILLDYEYSVICYYITDDYSKVNNIYQELFNKSNLSDGKRDNMLSNLKFYAINLKNHSCEPIFDLTPLNNVGKNIKMKHNYEFHPSTPSICLHNNKLINVVRYVNYYIDSEGEYKAKDDSDQYIYCSNIITRNMCAIFKLQDNELKLEKEFEIKYNNKLDGFYGGTEDIRIMSDGTNIEFTGNKITQYEGYGDMSIHIENGRLSLEKEEIDSCLLDKENKNRIEKNWVLFSKNNETYIIYQWYPLEIYKLDNLNASSVFNQDLQYENVSLQYTIDAPNFLKDVRGSTNGVEIDNEIWFITHVVSYETNRFYYHMFVVLDKDTLNVKRISKMFTFDGSRVEYTLGFCYFKKEEKFLIGYSKKDANHNYYCVSKNTIEELMTNY</sequence>
<dbReference type="EMBL" id="MN738821">
    <property type="protein sequence ID" value="QHT37878.1"/>
    <property type="molecule type" value="Genomic_DNA"/>
</dbReference>
<dbReference type="SUPFAM" id="SSF53448">
    <property type="entry name" value="Nucleotide-diphospho-sugar transferases"/>
    <property type="match status" value="1"/>
</dbReference>
<dbReference type="InterPro" id="IPR019734">
    <property type="entry name" value="TPR_rpt"/>
</dbReference>
<dbReference type="SMART" id="SM00028">
    <property type="entry name" value="TPR"/>
    <property type="match status" value="2"/>
</dbReference>
<organism evidence="2">
    <name type="scientific">viral metagenome</name>
    <dbReference type="NCBI Taxonomy" id="1070528"/>
    <lineage>
        <taxon>unclassified sequences</taxon>
        <taxon>metagenomes</taxon>
        <taxon>organismal metagenomes</taxon>
    </lineage>
</organism>
<evidence type="ECO:0000259" key="1">
    <source>
        <dbReference type="Pfam" id="PF00535"/>
    </source>
</evidence>
<dbReference type="InterPro" id="IPR029044">
    <property type="entry name" value="Nucleotide-diphossugar_trans"/>
</dbReference>
<reference evidence="2" key="1">
    <citation type="journal article" date="2020" name="Nature">
        <title>Giant virus diversity and host interactions through global metagenomics.</title>
        <authorList>
            <person name="Schulz F."/>
            <person name="Roux S."/>
            <person name="Paez-Espino D."/>
            <person name="Jungbluth S."/>
            <person name="Walsh D.A."/>
            <person name="Denef V.J."/>
            <person name="McMahon K.D."/>
            <person name="Konstantinidis K.T."/>
            <person name="Eloe-Fadrosh E.A."/>
            <person name="Kyrpides N.C."/>
            <person name="Woyke T."/>
        </authorList>
    </citation>
    <scope>NUCLEOTIDE SEQUENCE</scope>
    <source>
        <strain evidence="2">GVMAG-S-ERX556049-19</strain>
    </source>
</reference>
<dbReference type="Gene3D" id="3.90.550.10">
    <property type="entry name" value="Spore Coat Polysaccharide Biosynthesis Protein SpsA, Chain A"/>
    <property type="match status" value="1"/>
</dbReference>
<dbReference type="AlphaFoldDB" id="A0A6C0F869"/>
<accession>A0A6C0F869</accession>
<dbReference type="SUPFAM" id="SSF48452">
    <property type="entry name" value="TPR-like"/>
    <property type="match status" value="2"/>
</dbReference>
<evidence type="ECO:0000313" key="2">
    <source>
        <dbReference type="EMBL" id="QHT37878.1"/>
    </source>
</evidence>
<dbReference type="PANTHER" id="PTHR43630">
    <property type="entry name" value="POLY-BETA-1,6-N-ACETYL-D-GLUCOSAMINE SYNTHASE"/>
    <property type="match status" value="1"/>
</dbReference>
<proteinExistence type="predicted"/>
<dbReference type="Pfam" id="PF00535">
    <property type="entry name" value="Glycos_transf_2"/>
    <property type="match status" value="1"/>
</dbReference>
<dbReference type="PANTHER" id="PTHR43630:SF2">
    <property type="entry name" value="GLYCOSYLTRANSFERASE"/>
    <property type="match status" value="1"/>
</dbReference>
<dbReference type="InterPro" id="IPR001173">
    <property type="entry name" value="Glyco_trans_2-like"/>
</dbReference>
<protein>
    <recommendedName>
        <fullName evidence="1">Glycosyltransferase 2-like domain-containing protein</fullName>
    </recommendedName>
</protein>
<dbReference type="Gene3D" id="1.25.40.10">
    <property type="entry name" value="Tetratricopeptide repeat domain"/>
    <property type="match status" value="1"/>
</dbReference>
<name>A0A6C0F869_9ZZZZ</name>
<dbReference type="InterPro" id="IPR011990">
    <property type="entry name" value="TPR-like_helical_dom_sf"/>
</dbReference>
<feature type="domain" description="Glycosyltransferase 2-like" evidence="1">
    <location>
        <begin position="18"/>
        <end position="104"/>
    </location>
</feature>